<protein>
    <submittedName>
        <fullName evidence="2">TraB/GumN family protein</fullName>
    </submittedName>
</protein>
<evidence type="ECO:0000313" key="2">
    <source>
        <dbReference type="EMBL" id="TCI08282.1"/>
    </source>
</evidence>
<evidence type="ECO:0000256" key="1">
    <source>
        <dbReference type="SAM" id="SignalP"/>
    </source>
</evidence>
<name>A0A4R0YIL1_9GAMM</name>
<keyword evidence="1" id="KW-0732">Signal</keyword>
<reference evidence="2 3" key="1">
    <citation type="submission" date="2019-02" db="EMBL/GenBank/DDBJ databases">
        <title>Dyella amyloliquefaciens sp. nov., isolated from forest soil.</title>
        <authorList>
            <person name="Gao Z.-H."/>
            <person name="Qiu L.-H."/>
        </authorList>
    </citation>
    <scope>NUCLEOTIDE SEQUENCE [LARGE SCALE GENOMIC DNA]</scope>
    <source>
        <strain evidence="2 3">KACC 12747</strain>
    </source>
</reference>
<evidence type="ECO:0000313" key="3">
    <source>
        <dbReference type="Proteomes" id="UP000291822"/>
    </source>
</evidence>
<feature type="signal peptide" evidence="1">
    <location>
        <begin position="1"/>
        <end position="20"/>
    </location>
</feature>
<organism evidence="2 3">
    <name type="scientific">Dyella soli</name>
    <dbReference type="NCBI Taxonomy" id="522319"/>
    <lineage>
        <taxon>Bacteria</taxon>
        <taxon>Pseudomonadati</taxon>
        <taxon>Pseudomonadota</taxon>
        <taxon>Gammaproteobacteria</taxon>
        <taxon>Lysobacterales</taxon>
        <taxon>Rhodanobacteraceae</taxon>
        <taxon>Dyella</taxon>
    </lineage>
</organism>
<dbReference type="InterPro" id="IPR002816">
    <property type="entry name" value="TraB/PrgY/GumN_fam"/>
</dbReference>
<gene>
    <name evidence="2" type="ORF">EZM97_26975</name>
</gene>
<dbReference type="AlphaFoldDB" id="A0A4R0YIL1"/>
<sequence>MRKLRSLVALMLLASGSAMAQDAAPAPAGSVANLDAVVVSGIQPGPGLWKVTKGDHVMWVLGTLSPLPERMQWKTDEIDDVIAHSQEVLTAPAFGLKAKTGFFGKLFLLPSLIGARKNPDGKSLQEEVSPEDYARWTRLKQQYIGSDRSIEDWRPMFAAFELYEKAIKRNGLNSSGGVKDTVRDLAKKHNVKVTATRYQMEIEEPRAAVKMFKSASMEDRPCFTQTLDTVEHGLGQVTARANAWAVGDIDALRSLPMKDGREACIQAITGASFAEKLGFKDVEQHVRQLWFESVDRALSSNAQTFALLPMDEVLSANGYLAQLKARGYTVQSPQEQDEAADQAADNGGN</sequence>
<accession>A0A4R0YIL1</accession>
<feature type="chain" id="PRO_5020927977" evidence="1">
    <location>
        <begin position="21"/>
        <end position="349"/>
    </location>
</feature>
<dbReference type="CDD" id="cd14788">
    <property type="entry name" value="GumN"/>
    <property type="match status" value="1"/>
</dbReference>
<dbReference type="Pfam" id="PF01963">
    <property type="entry name" value="TraB_PrgY_gumN"/>
    <property type="match status" value="1"/>
</dbReference>
<dbReference type="RefSeq" id="WP_131151776.1">
    <property type="nucleotide sequence ID" value="NZ_SJTG01000004.1"/>
</dbReference>
<comment type="caution">
    <text evidence="2">The sequence shown here is derived from an EMBL/GenBank/DDBJ whole genome shotgun (WGS) entry which is preliminary data.</text>
</comment>
<dbReference type="EMBL" id="SJTG01000004">
    <property type="protein sequence ID" value="TCI08282.1"/>
    <property type="molecule type" value="Genomic_DNA"/>
</dbReference>
<proteinExistence type="predicted"/>
<keyword evidence="3" id="KW-1185">Reference proteome</keyword>
<dbReference type="Proteomes" id="UP000291822">
    <property type="component" value="Unassembled WGS sequence"/>
</dbReference>